<evidence type="ECO:0000313" key="2">
    <source>
        <dbReference type="EMBL" id="ANP47880.1"/>
    </source>
</evidence>
<dbReference type="PANTHER" id="PTHR33221">
    <property type="entry name" value="WINGED HELIX-TURN-HELIX TRANSCRIPTIONAL REGULATOR, RRF2 FAMILY"/>
    <property type="match status" value="1"/>
</dbReference>
<dbReference type="SUPFAM" id="SSF46785">
    <property type="entry name" value="Winged helix' DNA-binding domain"/>
    <property type="match status" value="1"/>
</dbReference>
<dbReference type="PANTHER" id="PTHR33221:SF5">
    <property type="entry name" value="HTH-TYPE TRANSCRIPTIONAL REGULATOR ISCR"/>
    <property type="match status" value="1"/>
</dbReference>
<dbReference type="InParanoid" id="A0A1B1AMY0"/>
<dbReference type="RefSeq" id="WP_066774432.1">
    <property type="nucleotide sequence ID" value="NZ_CP013244.1"/>
</dbReference>
<evidence type="ECO:0000313" key="3">
    <source>
        <dbReference type="Proteomes" id="UP000092498"/>
    </source>
</evidence>
<dbReference type="PROSITE" id="PS51197">
    <property type="entry name" value="HTH_RRF2_2"/>
    <property type="match status" value="1"/>
</dbReference>
<sequence length="147" mass="15844">MRLTSKGRYAVMAMADLALHGGAERAVPLQEVARRQEISLSYLEQLFAKMRRAGLVSGVRGPGGGYRLARGADLVTVAEIIEAVNEPIKATRCDSASSKSCIGRNGRCIAHGLWQEMGDRIQVFLASVSLADVLEQRFDGVARVAAE</sequence>
<evidence type="ECO:0000256" key="1">
    <source>
        <dbReference type="ARBA" id="ARBA00023125"/>
    </source>
</evidence>
<dbReference type="InterPro" id="IPR000944">
    <property type="entry name" value="Tscrpt_reg_Rrf2"/>
</dbReference>
<dbReference type="Gene3D" id="1.10.10.10">
    <property type="entry name" value="Winged helix-like DNA-binding domain superfamily/Winged helix DNA-binding domain"/>
    <property type="match status" value="1"/>
</dbReference>
<reference evidence="2 3" key="1">
    <citation type="submission" date="2015-11" db="EMBL/GenBank/DDBJ databases">
        <title>Whole-Genome Sequence of Candidatus Oderbacter manganicum from the National Park Lower Oder Valley, Germany.</title>
        <authorList>
            <person name="Braun B."/>
            <person name="Liere K."/>
            <person name="Szewzyk U."/>
        </authorList>
    </citation>
    <scope>NUCLEOTIDE SEQUENCE [LARGE SCALE GENOMIC DNA]</scope>
    <source>
        <strain evidence="2 3">OTSz_A_272</strain>
    </source>
</reference>
<dbReference type="EMBL" id="CP013244">
    <property type="protein sequence ID" value="ANP47880.1"/>
    <property type="molecule type" value="Genomic_DNA"/>
</dbReference>
<dbReference type="InterPro" id="IPR036388">
    <property type="entry name" value="WH-like_DNA-bd_sf"/>
</dbReference>
<dbReference type="STRING" id="1759059.ATE48_19235"/>
<keyword evidence="1" id="KW-0238">DNA-binding</keyword>
<dbReference type="FunCoup" id="A0A1B1AMY0">
    <property type="interactions" value="310"/>
</dbReference>
<accession>A0A1B1AMY0</accession>
<dbReference type="Proteomes" id="UP000092498">
    <property type="component" value="Chromosome"/>
</dbReference>
<dbReference type="AlphaFoldDB" id="A0A1B1AMY0"/>
<dbReference type="GO" id="GO:0003677">
    <property type="term" value="F:DNA binding"/>
    <property type="evidence" value="ECO:0007669"/>
    <property type="project" value="UniProtKB-KW"/>
</dbReference>
<dbReference type="KEGG" id="cbot:ATE48_19235"/>
<dbReference type="NCBIfam" id="TIGR00738">
    <property type="entry name" value="rrf2_super"/>
    <property type="match status" value="1"/>
</dbReference>
<protein>
    <submittedName>
        <fullName evidence="2">Rrf2 family transcriptional regulator</fullName>
    </submittedName>
</protein>
<dbReference type="Pfam" id="PF02082">
    <property type="entry name" value="Rrf2"/>
    <property type="match status" value="1"/>
</dbReference>
<proteinExistence type="predicted"/>
<organism evidence="2 3">
    <name type="scientific">Candidatus Viadribacter manganicus</name>
    <dbReference type="NCBI Taxonomy" id="1759059"/>
    <lineage>
        <taxon>Bacteria</taxon>
        <taxon>Pseudomonadati</taxon>
        <taxon>Pseudomonadota</taxon>
        <taxon>Alphaproteobacteria</taxon>
        <taxon>Hyphomonadales</taxon>
        <taxon>Hyphomonadaceae</taxon>
        <taxon>Candidatus Viadribacter</taxon>
    </lineage>
</organism>
<name>A0A1B1AMY0_9PROT</name>
<keyword evidence="3" id="KW-1185">Reference proteome</keyword>
<gene>
    <name evidence="2" type="ORF">ATE48_19235</name>
</gene>
<dbReference type="InterPro" id="IPR036390">
    <property type="entry name" value="WH_DNA-bd_sf"/>
</dbReference>
<dbReference type="GO" id="GO:0003700">
    <property type="term" value="F:DNA-binding transcription factor activity"/>
    <property type="evidence" value="ECO:0007669"/>
    <property type="project" value="TreeGrafter"/>
</dbReference>
<dbReference type="GO" id="GO:0005829">
    <property type="term" value="C:cytosol"/>
    <property type="evidence" value="ECO:0007669"/>
    <property type="project" value="TreeGrafter"/>
</dbReference>
<dbReference type="OrthoDB" id="9795923at2"/>